<gene>
    <name evidence="1" type="ORF">JOM49_007257</name>
</gene>
<dbReference type="NCBIfam" id="TIGR00026">
    <property type="entry name" value="hi_GC_TIGR00026"/>
    <property type="match status" value="1"/>
</dbReference>
<dbReference type="RefSeq" id="WP_209668580.1">
    <property type="nucleotide sequence ID" value="NZ_JAGGMS010000001.1"/>
</dbReference>
<reference evidence="1 2" key="1">
    <citation type="submission" date="2021-03" db="EMBL/GenBank/DDBJ databases">
        <title>Sequencing the genomes of 1000 actinobacteria strains.</title>
        <authorList>
            <person name="Klenk H.-P."/>
        </authorList>
    </citation>
    <scope>NUCLEOTIDE SEQUENCE [LARGE SCALE GENOMIC DNA]</scope>
    <source>
        <strain evidence="1 2">DSM 45510</strain>
    </source>
</reference>
<comment type="caution">
    <text evidence="1">The sequence shown here is derived from an EMBL/GenBank/DDBJ whole genome shotgun (WGS) entry which is preliminary data.</text>
</comment>
<evidence type="ECO:0000313" key="2">
    <source>
        <dbReference type="Proteomes" id="UP000741013"/>
    </source>
</evidence>
<protein>
    <submittedName>
        <fullName evidence="1">Deazaflavin-dependent oxidoreductase (Nitroreductase family)</fullName>
    </submittedName>
</protein>
<accession>A0ABS4Q218</accession>
<dbReference type="InterPro" id="IPR012349">
    <property type="entry name" value="Split_barrel_FMN-bd"/>
</dbReference>
<dbReference type="Proteomes" id="UP000741013">
    <property type="component" value="Unassembled WGS sequence"/>
</dbReference>
<dbReference type="EMBL" id="JAGGMS010000001">
    <property type="protein sequence ID" value="MBP2185731.1"/>
    <property type="molecule type" value="Genomic_DNA"/>
</dbReference>
<evidence type="ECO:0000313" key="1">
    <source>
        <dbReference type="EMBL" id="MBP2185731.1"/>
    </source>
</evidence>
<dbReference type="InterPro" id="IPR004378">
    <property type="entry name" value="F420H2_quin_Rdtase"/>
</dbReference>
<keyword evidence="2" id="KW-1185">Reference proteome</keyword>
<proteinExistence type="predicted"/>
<dbReference type="Gene3D" id="2.30.110.10">
    <property type="entry name" value="Electron Transport, Fmn-binding Protein, Chain A"/>
    <property type="match status" value="1"/>
</dbReference>
<organism evidence="1 2">
    <name type="scientific">Amycolatopsis magusensis</name>
    <dbReference type="NCBI Taxonomy" id="882444"/>
    <lineage>
        <taxon>Bacteria</taxon>
        <taxon>Bacillati</taxon>
        <taxon>Actinomycetota</taxon>
        <taxon>Actinomycetes</taxon>
        <taxon>Pseudonocardiales</taxon>
        <taxon>Pseudonocardiaceae</taxon>
        <taxon>Amycolatopsis</taxon>
    </lineage>
</organism>
<name>A0ABS4Q218_9PSEU</name>
<sequence length="151" mass="16994">MALTARPPRGLLRALLRAPLLAYRAHLGFLFGHRLVHLVHIGRKSGRLRDVVLEVVRYGPGEIVVVAGWGARVDWLRNLRVAPAYLIESGRTRWPAPRHRYLDADETLRLLVGYRARHPRAWRRLAPTLGMPVDPRDAEGPLPQAVAFSPG</sequence>